<evidence type="ECO:0000313" key="7">
    <source>
        <dbReference type="EMBL" id="PRC92410.1"/>
    </source>
</evidence>
<feature type="repeat" description="TPR" evidence="3">
    <location>
        <begin position="218"/>
        <end position="251"/>
    </location>
</feature>
<keyword evidence="5" id="KW-1133">Transmembrane helix</keyword>
<dbReference type="Gene3D" id="1.25.40.10">
    <property type="entry name" value="Tetratricopeptide repeat domain"/>
    <property type="match status" value="2"/>
</dbReference>
<dbReference type="SMART" id="SM00028">
    <property type="entry name" value="TPR"/>
    <property type="match status" value="5"/>
</dbReference>
<dbReference type="AlphaFoldDB" id="A0A2S9GXH3"/>
<dbReference type="PROSITE" id="PS50005">
    <property type="entry name" value="TPR"/>
    <property type="match status" value="2"/>
</dbReference>
<feature type="domain" description="GGDEF" evidence="6">
    <location>
        <begin position="501"/>
        <end position="639"/>
    </location>
</feature>
<evidence type="ECO:0000256" key="3">
    <source>
        <dbReference type="PROSITE-ProRule" id="PRU00339"/>
    </source>
</evidence>
<dbReference type="Proteomes" id="UP000237839">
    <property type="component" value="Unassembled WGS sequence"/>
</dbReference>
<keyword evidence="5" id="KW-0472">Membrane</keyword>
<gene>
    <name evidence="7" type="ORF">S2091_2785</name>
</gene>
<dbReference type="SUPFAM" id="SSF48452">
    <property type="entry name" value="TPR-like"/>
    <property type="match status" value="2"/>
</dbReference>
<evidence type="ECO:0000256" key="4">
    <source>
        <dbReference type="SAM" id="Coils"/>
    </source>
</evidence>
<dbReference type="SMART" id="SM00267">
    <property type="entry name" value="GGDEF"/>
    <property type="match status" value="1"/>
</dbReference>
<sequence length="680" mass="75938">MLNFGTTQADETATSAISAEIIRIQDLAETQVAESIQQLNTLQRSLPPDAKLEDQREVLITLIGLYLNDDQTEQARKLNAELSRLGVHYHDNWSNAIALNFQAAILKVEGKLDEAKDVNAQALQLAKSVNQKKLTCRVYSTASVINSELGNFQLALEYRLIAMEALDEGTRHDDLRRINALNNIGNLYTKLKDPQMALAYFDKGVKLAEQWDAQSMLSMLNLNRGNVYSDQGKLADAVKAYAESLKISRNIADRRGEATALNNLSDATYGLGNYSLCLHYAKQTLQLANKLENSVLQADSLVNVGLCHMGLGEVILGSKEANQGIDILRQSKAKPAIEEILGQLATAFEKANMYKEAYKVIVEKLALSTELFNADRDRVVSEMKARYDASQHEKQIEVLEQKNQIQSIEIKNKSLQWIITTVFSIIAAAVALTILILYRKLRETNRNLKEANSNLEQANTKLAHQSNRDPLTGLLNRRAFHDAMQSRTQITDRRVLSSDTPPHSLVVLDIDHFKRINDNYGHAAGDEVLVELSKRLSHVMRDNDMLMRWGGEEFLIFLNHMPTSNLQQVIERILINVGGSPVVFEKNTIPVTISVGYISLHQGEASDVELNWGKSLNLADSMLFMAKTRGRNQAIGIKKVNVPKEEFDALLRSDLENAIQQGKIIIEQIAGPLQKAEAVC</sequence>
<comment type="catalytic activity">
    <reaction evidence="2">
        <text>2 GTP = 3',3'-c-di-GMP + 2 diphosphate</text>
        <dbReference type="Rhea" id="RHEA:24898"/>
        <dbReference type="ChEBI" id="CHEBI:33019"/>
        <dbReference type="ChEBI" id="CHEBI:37565"/>
        <dbReference type="ChEBI" id="CHEBI:58805"/>
        <dbReference type="EC" id="2.7.7.65"/>
    </reaction>
</comment>
<reference evidence="7 8" key="1">
    <citation type="submission" date="2018-02" db="EMBL/GenBank/DDBJ databases">
        <title>Solimicrobium silvestre gen. nov., sp. nov., isolated from alpine forest soil.</title>
        <authorList>
            <person name="Margesin R."/>
            <person name="Albuquerque L."/>
            <person name="Zhang D.-C."/>
            <person name="Froufe H.J.C."/>
            <person name="Severino R."/>
            <person name="Roxo I."/>
            <person name="Egas C."/>
            <person name="Da Costa M.S."/>
        </authorList>
    </citation>
    <scope>NUCLEOTIDE SEQUENCE [LARGE SCALE GENOMIC DNA]</scope>
    <source>
        <strain evidence="7 8">S20-91</strain>
    </source>
</reference>
<keyword evidence="5" id="KW-0812">Transmembrane</keyword>
<organism evidence="7 8">
    <name type="scientific">Solimicrobium silvestre</name>
    <dbReference type="NCBI Taxonomy" id="2099400"/>
    <lineage>
        <taxon>Bacteria</taxon>
        <taxon>Pseudomonadati</taxon>
        <taxon>Pseudomonadota</taxon>
        <taxon>Betaproteobacteria</taxon>
        <taxon>Burkholderiales</taxon>
        <taxon>Oxalobacteraceae</taxon>
        <taxon>Solimicrobium</taxon>
    </lineage>
</organism>
<dbReference type="EC" id="2.7.7.65" evidence="1"/>
<name>A0A2S9GXH3_9BURK</name>
<feature type="transmembrane region" description="Helical" evidence="5">
    <location>
        <begin position="415"/>
        <end position="438"/>
    </location>
</feature>
<evidence type="ECO:0000313" key="8">
    <source>
        <dbReference type="Proteomes" id="UP000237839"/>
    </source>
</evidence>
<dbReference type="FunFam" id="3.30.70.270:FF:000001">
    <property type="entry name" value="Diguanylate cyclase domain protein"/>
    <property type="match status" value="1"/>
</dbReference>
<dbReference type="Pfam" id="PF13424">
    <property type="entry name" value="TPR_12"/>
    <property type="match status" value="1"/>
</dbReference>
<dbReference type="PANTHER" id="PTHR45138:SF9">
    <property type="entry name" value="DIGUANYLATE CYCLASE DGCM-RELATED"/>
    <property type="match status" value="1"/>
</dbReference>
<dbReference type="Pfam" id="PF00990">
    <property type="entry name" value="GGDEF"/>
    <property type="match status" value="1"/>
</dbReference>
<evidence type="ECO:0000256" key="2">
    <source>
        <dbReference type="ARBA" id="ARBA00034247"/>
    </source>
</evidence>
<accession>A0A2S9GXH3</accession>
<dbReference type="NCBIfam" id="TIGR00254">
    <property type="entry name" value="GGDEF"/>
    <property type="match status" value="1"/>
</dbReference>
<proteinExistence type="predicted"/>
<keyword evidence="8" id="KW-1185">Reference proteome</keyword>
<keyword evidence="4" id="KW-0175">Coiled coil</keyword>
<dbReference type="EMBL" id="PUGF01000013">
    <property type="protein sequence ID" value="PRC92410.1"/>
    <property type="molecule type" value="Genomic_DNA"/>
</dbReference>
<dbReference type="SUPFAM" id="SSF55073">
    <property type="entry name" value="Nucleotide cyclase"/>
    <property type="match status" value="1"/>
</dbReference>
<dbReference type="PROSITE" id="PS50887">
    <property type="entry name" value="GGDEF"/>
    <property type="match status" value="1"/>
</dbReference>
<feature type="repeat" description="TPR" evidence="3">
    <location>
        <begin position="178"/>
        <end position="211"/>
    </location>
</feature>
<dbReference type="GO" id="GO:0052621">
    <property type="term" value="F:diguanylate cyclase activity"/>
    <property type="evidence" value="ECO:0007669"/>
    <property type="project" value="UniProtKB-EC"/>
</dbReference>
<evidence type="ECO:0000256" key="5">
    <source>
        <dbReference type="SAM" id="Phobius"/>
    </source>
</evidence>
<keyword evidence="3" id="KW-0802">TPR repeat</keyword>
<feature type="coiled-coil region" evidence="4">
    <location>
        <begin position="434"/>
        <end position="468"/>
    </location>
</feature>
<dbReference type="InterPro" id="IPR019734">
    <property type="entry name" value="TPR_rpt"/>
</dbReference>
<dbReference type="InterPro" id="IPR000160">
    <property type="entry name" value="GGDEF_dom"/>
</dbReference>
<dbReference type="Pfam" id="PF00515">
    <property type="entry name" value="TPR_1"/>
    <property type="match status" value="1"/>
</dbReference>
<comment type="caution">
    <text evidence="7">The sequence shown here is derived from an EMBL/GenBank/DDBJ whole genome shotgun (WGS) entry which is preliminary data.</text>
</comment>
<dbReference type="InterPro" id="IPR029787">
    <property type="entry name" value="Nucleotide_cyclase"/>
</dbReference>
<dbReference type="InterPro" id="IPR050469">
    <property type="entry name" value="Diguanylate_Cyclase"/>
</dbReference>
<dbReference type="InterPro" id="IPR011990">
    <property type="entry name" value="TPR-like_helical_dom_sf"/>
</dbReference>
<dbReference type="CDD" id="cd01949">
    <property type="entry name" value="GGDEF"/>
    <property type="match status" value="1"/>
</dbReference>
<evidence type="ECO:0000256" key="1">
    <source>
        <dbReference type="ARBA" id="ARBA00012528"/>
    </source>
</evidence>
<dbReference type="PANTHER" id="PTHR45138">
    <property type="entry name" value="REGULATORY COMPONENTS OF SENSORY TRANSDUCTION SYSTEM"/>
    <property type="match status" value="1"/>
</dbReference>
<dbReference type="Gene3D" id="3.30.70.270">
    <property type="match status" value="1"/>
</dbReference>
<dbReference type="InterPro" id="IPR043128">
    <property type="entry name" value="Rev_trsase/Diguanyl_cyclase"/>
</dbReference>
<protein>
    <recommendedName>
        <fullName evidence="1">diguanylate cyclase</fullName>
        <ecNumber evidence="1">2.7.7.65</ecNumber>
    </recommendedName>
</protein>
<evidence type="ECO:0000259" key="6">
    <source>
        <dbReference type="PROSITE" id="PS50887"/>
    </source>
</evidence>